<evidence type="ECO:0000256" key="1">
    <source>
        <dbReference type="ARBA" id="ARBA00004141"/>
    </source>
</evidence>
<evidence type="ECO:0000256" key="3">
    <source>
        <dbReference type="ARBA" id="ARBA00007282"/>
    </source>
</evidence>
<evidence type="ECO:0000256" key="4">
    <source>
        <dbReference type="ARBA" id="ARBA00022679"/>
    </source>
</evidence>
<comment type="subcellular location">
    <subcellularLocation>
        <location evidence="1">Membrane</location>
        <topology evidence="1">Multi-pass membrane protein</topology>
    </subcellularLocation>
</comment>
<evidence type="ECO:0000256" key="8">
    <source>
        <dbReference type="SAM" id="MobiDB-lite"/>
    </source>
</evidence>
<comment type="caution">
    <text evidence="11">The sequence shown here is derived from an EMBL/GenBank/DDBJ whole genome shotgun (WGS) entry which is preliminary data.</text>
</comment>
<keyword evidence="6 9" id="KW-1133">Transmembrane helix</keyword>
<dbReference type="PANTHER" id="PTHR31595:SF57">
    <property type="entry name" value="OS04G0481900 PROTEIN"/>
    <property type="match status" value="1"/>
</dbReference>
<dbReference type="EMBL" id="JADXDR010000035">
    <property type="protein sequence ID" value="KAI7843907.1"/>
    <property type="molecule type" value="Genomic_DNA"/>
</dbReference>
<gene>
    <name evidence="11" type="ORF">COHA_002449</name>
</gene>
<evidence type="ECO:0000256" key="7">
    <source>
        <dbReference type="ARBA" id="ARBA00023136"/>
    </source>
</evidence>
<keyword evidence="7 9" id="KW-0472">Membrane</keyword>
<dbReference type="GO" id="GO:0006629">
    <property type="term" value="P:lipid metabolic process"/>
    <property type="evidence" value="ECO:0007669"/>
    <property type="project" value="InterPro"/>
</dbReference>
<comment type="similarity">
    <text evidence="3">Belongs to the wax synthase family.</text>
</comment>
<keyword evidence="5 9" id="KW-0812">Transmembrane</keyword>
<dbReference type="GO" id="GO:0008374">
    <property type="term" value="F:O-acyltransferase activity"/>
    <property type="evidence" value="ECO:0007669"/>
    <property type="project" value="InterPro"/>
</dbReference>
<dbReference type="InterPro" id="IPR044851">
    <property type="entry name" value="Wax_synthase"/>
</dbReference>
<feature type="transmembrane region" description="Helical" evidence="9">
    <location>
        <begin position="242"/>
        <end position="261"/>
    </location>
</feature>
<feature type="region of interest" description="Disordered" evidence="8">
    <location>
        <begin position="118"/>
        <end position="156"/>
    </location>
</feature>
<evidence type="ECO:0000256" key="2">
    <source>
        <dbReference type="ARBA" id="ARBA00005179"/>
    </source>
</evidence>
<dbReference type="GO" id="GO:0016020">
    <property type="term" value="C:membrane"/>
    <property type="evidence" value="ECO:0007669"/>
    <property type="project" value="UniProtKB-SubCell"/>
</dbReference>
<evidence type="ECO:0000256" key="9">
    <source>
        <dbReference type="SAM" id="Phobius"/>
    </source>
</evidence>
<dbReference type="Pfam" id="PF13813">
    <property type="entry name" value="MBOAT_2"/>
    <property type="match status" value="1"/>
</dbReference>
<evidence type="ECO:0000313" key="11">
    <source>
        <dbReference type="EMBL" id="KAI7843907.1"/>
    </source>
</evidence>
<protein>
    <recommendedName>
        <fullName evidence="10">Wax synthase domain-containing protein</fullName>
    </recommendedName>
</protein>
<evidence type="ECO:0000256" key="5">
    <source>
        <dbReference type="ARBA" id="ARBA00022692"/>
    </source>
</evidence>
<reference evidence="11" key="1">
    <citation type="submission" date="2020-11" db="EMBL/GenBank/DDBJ databases">
        <title>Chlorella ohadii genome sequencing and assembly.</title>
        <authorList>
            <person name="Murik O."/>
            <person name="Treves H."/>
            <person name="Kedem I."/>
            <person name="Shotland Y."/>
            <person name="Kaplan A."/>
        </authorList>
    </citation>
    <scope>NUCLEOTIDE SEQUENCE</scope>
    <source>
        <strain evidence="11">1</strain>
    </source>
</reference>
<accession>A0AAD5H8N6</accession>
<dbReference type="InterPro" id="IPR032805">
    <property type="entry name" value="Wax_synthase_dom"/>
</dbReference>
<sequence length="356" mass="38854">MARESLSLSFLPFPARLLLLLAWLLAGGLARGLARRRPAGWARAVAALPLVALNQLAAAGFFDGDAELINNCAHFSTACITNMKLLAWAMGRGSLTHPLTFAQWLAVYALPIIPADEQAGPPDAGGKQQEDEQEEPEDSQAKRKGARRPGPTAQARSGFSQYLGLSLGADAMAAAVTSTTGLAIAPPFNNPYASTSLADFWNRRWNMTVSAVLRAAVYDVIMDGRFVRRAGVAAPFSRARRLVAVLAVFFCSGVMHELLFWNFSGHFSPRLVWLVYFTLWGVLVVTENVAKRMLRRAGLSVPTPLSRLLTLVTIQVMGGYLWWPPMEQLGLPEKATAHTLQTWRALQKTLLGARTN</sequence>
<evidence type="ECO:0000259" key="10">
    <source>
        <dbReference type="Pfam" id="PF13813"/>
    </source>
</evidence>
<organism evidence="11 12">
    <name type="scientific">Chlorella ohadii</name>
    <dbReference type="NCBI Taxonomy" id="2649997"/>
    <lineage>
        <taxon>Eukaryota</taxon>
        <taxon>Viridiplantae</taxon>
        <taxon>Chlorophyta</taxon>
        <taxon>core chlorophytes</taxon>
        <taxon>Trebouxiophyceae</taxon>
        <taxon>Chlorellales</taxon>
        <taxon>Chlorellaceae</taxon>
        <taxon>Chlorella clade</taxon>
        <taxon>Chlorella</taxon>
    </lineage>
</organism>
<dbReference type="AlphaFoldDB" id="A0AAD5H8N6"/>
<feature type="transmembrane region" description="Helical" evidence="9">
    <location>
        <begin position="267"/>
        <end position="285"/>
    </location>
</feature>
<evidence type="ECO:0000313" key="12">
    <source>
        <dbReference type="Proteomes" id="UP001205105"/>
    </source>
</evidence>
<name>A0AAD5H8N6_9CHLO</name>
<keyword evidence="12" id="KW-1185">Reference proteome</keyword>
<keyword evidence="4" id="KW-0808">Transferase</keyword>
<feature type="domain" description="Wax synthase" evidence="10">
    <location>
        <begin position="186"/>
        <end position="275"/>
    </location>
</feature>
<comment type="pathway">
    <text evidence="2">Secondary metabolite biosynthesis.</text>
</comment>
<dbReference type="Proteomes" id="UP001205105">
    <property type="component" value="Unassembled WGS sequence"/>
</dbReference>
<evidence type="ECO:0000256" key="6">
    <source>
        <dbReference type="ARBA" id="ARBA00022989"/>
    </source>
</evidence>
<dbReference type="PANTHER" id="PTHR31595">
    <property type="entry name" value="LONG-CHAIN-ALCOHOL O-FATTY-ACYLTRANSFERASE 3-RELATED"/>
    <property type="match status" value="1"/>
</dbReference>
<proteinExistence type="inferred from homology"/>